<accession>A0A6S6NZ53</accession>
<dbReference type="PANTHER" id="PTHR21327">
    <property type="entry name" value="GTP CYCLOHYDROLASE II-RELATED"/>
    <property type="match status" value="1"/>
</dbReference>
<evidence type="ECO:0000313" key="6">
    <source>
        <dbReference type="EMBL" id="BCI51345.1"/>
    </source>
</evidence>
<evidence type="ECO:0000256" key="5">
    <source>
        <dbReference type="ARBA" id="ARBA00022723"/>
    </source>
</evidence>
<gene>
    <name evidence="6" type="ORF">NIIDNTM18_06230</name>
</gene>
<keyword evidence="4" id="KW-0686">Riboflavin biosynthesis</keyword>
<dbReference type="UniPathway" id="UPA00275">
    <property type="reaction ID" value="UER00399"/>
</dbReference>
<dbReference type="InterPro" id="IPR017945">
    <property type="entry name" value="DHBP_synth_RibB-like_a/b_dom"/>
</dbReference>
<dbReference type="Gene3D" id="3.90.870.10">
    <property type="entry name" value="DHBP synthase"/>
    <property type="match status" value="1"/>
</dbReference>
<dbReference type="RefSeq" id="WP_232100494.1">
    <property type="nucleotide sequence ID" value="NZ_AP023287.1"/>
</dbReference>
<evidence type="ECO:0000256" key="1">
    <source>
        <dbReference type="ARBA" id="ARBA00002284"/>
    </source>
</evidence>
<name>A0A6S6NZ53_9MYCO</name>
<keyword evidence="5" id="KW-0479">Metal-binding</keyword>
<protein>
    <recommendedName>
        <fullName evidence="3">3,4-dihydroxy-2-butanone-4-phosphate synthase</fullName>
        <ecNumber evidence="3">4.1.99.12</ecNumber>
    </recommendedName>
</protein>
<organism evidence="6 7">
    <name type="scientific">Mycolicibacterium litorale</name>
    <dbReference type="NCBI Taxonomy" id="758802"/>
    <lineage>
        <taxon>Bacteria</taxon>
        <taxon>Bacillati</taxon>
        <taxon>Actinomycetota</taxon>
        <taxon>Actinomycetes</taxon>
        <taxon>Mycobacteriales</taxon>
        <taxon>Mycobacteriaceae</taxon>
        <taxon>Mycolicibacterium</taxon>
    </lineage>
</organism>
<dbReference type="Pfam" id="PF00926">
    <property type="entry name" value="DHBP_synthase"/>
    <property type="match status" value="1"/>
</dbReference>
<evidence type="ECO:0000256" key="3">
    <source>
        <dbReference type="ARBA" id="ARBA00012153"/>
    </source>
</evidence>
<dbReference type="EC" id="4.1.99.12" evidence="3"/>
<dbReference type="GO" id="GO:0003935">
    <property type="term" value="F:GTP cyclohydrolase II activity"/>
    <property type="evidence" value="ECO:0007669"/>
    <property type="project" value="TreeGrafter"/>
</dbReference>
<dbReference type="GO" id="GO:0005829">
    <property type="term" value="C:cytosol"/>
    <property type="evidence" value="ECO:0007669"/>
    <property type="project" value="TreeGrafter"/>
</dbReference>
<comment type="function">
    <text evidence="1">Catalyzes the conversion of D-ribulose 5-phosphate to formate and 3,4-dihydroxy-2-butanone 4-phosphate.</text>
</comment>
<dbReference type="GO" id="GO:0008686">
    <property type="term" value="F:3,4-dihydroxy-2-butanone-4-phosphate synthase activity"/>
    <property type="evidence" value="ECO:0007669"/>
    <property type="project" value="UniProtKB-EC"/>
</dbReference>
<dbReference type="GO" id="GO:0009231">
    <property type="term" value="P:riboflavin biosynthetic process"/>
    <property type="evidence" value="ECO:0007669"/>
    <property type="project" value="UniProtKB-UniPathway"/>
</dbReference>
<dbReference type="EMBL" id="AP023287">
    <property type="protein sequence ID" value="BCI51345.1"/>
    <property type="molecule type" value="Genomic_DNA"/>
</dbReference>
<evidence type="ECO:0000256" key="2">
    <source>
        <dbReference type="ARBA" id="ARBA00004904"/>
    </source>
</evidence>
<dbReference type="SUPFAM" id="SSF55821">
    <property type="entry name" value="YrdC/RibB"/>
    <property type="match status" value="1"/>
</dbReference>
<sequence length="183" mass="18597">MTAAFAPAAVSCPALLLDEAGAVLAFPAATATTAQLHFAIRHSSGLIHAAMPGALLDALRIPDQPVLGAEDSGTGFTVAVDAAAGIGTGISARDRAHTVRVLADPATVAADLIRPGHVLPIRCADGGYAERRRVWELACDLVAAAGYPPVAVVCRLVADSGELLDGVAAESFAATYDLAIRFS</sequence>
<dbReference type="PANTHER" id="PTHR21327:SF18">
    <property type="entry name" value="3,4-DIHYDROXY-2-BUTANONE 4-PHOSPHATE SYNTHASE"/>
    <property type="match status" value="1"/>
</dbReference>
<evidence type="ECO:0000313" key="7">
    <source>
        <dbReference type="Proteomes" id="UP000515734"/>
    </source>
</evidence>
<dbReference type="AlphaFoldDB" id="A0A6S6NZ53"/>
<dbReference type="InterPro" id="IPR000422">
    <property type="entry name" value="DHBP_synthase_RibB"/>
</dbReference>
<dbReference type="Proteomes" id="UP000515734">
    <property type="component" value="Chromosome"/>
</dbReference>
<evidence type="ECO:0000256" key="4">
    <source>
        <dbReference type="ARBA" id="ARBA00022619"/>
    </source>
</evidence>
<dbReference type="GO" id="GO:0046872">
    <property type="term" value="F:metal ion binding"/>
    <property type="evidence" value="ECO:0007669"/>
    <property type="project" value="UniProtKB-KW"/>
</dbReference>
<comment type="pathway">
    <text evidence="2">Cofactor biosynthesis; riboflavin biosynthesis; 2-hydroxy-3-oxobutyl phosphate from D-ribulose 5-phosphate: step 1/1.</text>
</comment>
<proteinExistence type="predicted"/>
<reference evidence="6 7" key="1">
    <citation type="submission" date="2020-07" db="EMBL/GenBank/DDBJ databases">
        <title>Complete genome sequence of Mycolicibacterium litorale like strain isolated from cardiac implantable electronic device infection.</title>
        <authorList>
            <person name="Fukano H."/>
            <person name="Miyama H."/>
            <person name="Hoshino Y."/>
        </authorList>
    </citation>
    <scope>NUCLEOTIDE SEQUENCE [LARGE SCALE GENOMIC DNA]</scope>
    <source>
        <strain evidence="6 7">NIIDNTM18</strain>
    </source>
</reference>